<comment type="caution">
    <text evidence="3">The sequence shown here is derived from an EMBL/GenBank/DDBJ whole genome shotgun (WGS) entry which is preliminary data.</text>
</comment>
<feature type="compositionally biased region" description="Basic and acidic residues" evidence="1">
    <location>
        <begin position="139"/>
        <end position="153"/>
    </location>
</feature>
<dbReference type="SUPFAM" id="SSF52833">
    <property type="entry name" value="Thioredoxin-like"/>
    <property type="match status" value="1"/>
</dbReference>
<dbReference type="InterPro" id="IPR002109">
    <property type="entry name" value="Glutaredoxin"/>
</dbReference>
<dbReference type="CDD" id="cd03031">
    <property type="entry name" value="GRX_GRX_like"/>
    <property type="match status" value="1"/>
</dbReference>
<evidence type="ECO:0000313" key="3">
    <source>
        <dbReference type="EMBL" id="THU48947.1"/>
    </source>
</evidence>
<dbReference type="Gene3D" id="3.40.30.10">
    <property type="entry name" value="Glutaredoxin"/>
    <property type="match status" value="1"/>
</dbReference>
<feature type="compositionally biased region" description="Basic and acidic residues" evidence="1">
    <location>
        <begin position="103"/>
        <end position="117"/>
    </location>
</feature>
<dbReference type="InterPro" id="IPR036249">
    <property type="entry name" value="Thioredoxin-like_sf"/>
</dbReference>
<feature type="domain" description="Glutaredoxin" evidence="2">
    <location>
        <begin position="240"/>
        <end position="306"/>
    </location>
</feature>
<dbReference type="PROSITE" id="PS51354">
    <property type="entry name" value="GLUTAREDOXIN_2"/>
    <property type="match status" value="1"/>
</dbReference>
<reference evidence="3 4" key="1">
    <citation type="journal article" date="2019" name="Nat. Plants">
        <title>Genome sequencing of Musa balbisiana reveals subgenome evolution and function divergence in polyploid bananas.</title>
        <authorList>
            <person name="Yao X."/>
        </authorList>
    </citation>
    <scope>NUCLEOTIDE SEQUENCE [LARGE SCALE GENOMIC DNA]</scope>
    <source>
        <strain evidence="4">cv. DH-PKW</strain>
        <tissue evidence="3">Leaves</tissue>
    </source>
</reference>
<keyword evidence="4" id="KW-1185">Reference proteome</keyword>
<feature type="compositionally biased region" description="Basic and acidic residues" evidence="1">
    <location>
        <begin position="206"/>
        <end position="218"/>
    </location>
</feature>
<dbReference type="Pfam" id="PF00462">
    <property type="entry name" value="Glutaredoxin"/>
    <property type="match status" value="1"/>
</dbReference>
<dbReference type="PANTHER" id="PTHR45669:SF14">
    <property type="entry name" value="EMB|CAB81925.1-RELATED"/>
    <property type="match status" value="1"/>
</dbReference>
<gene>
    <name evidence="3" type="ORF">C4D60_Mb06t04360</name>
</gene>
<dbReference type="Proteomes" id="UP000317650">
    <property type="component" value="Chromosome 6"/>
</dbReference>
<proteinExistence type="predicted"/>
<dbReference type="EMBL" id="PYDT01000009">
    <property type="protein sequence ID" value="THU48947.1"/>
    <property type="molecule type" value="Genomic_DNA"/>
</dbReference>
<feature type="compositionally biased region" description="Low complexity" evidence="1">
    <location>
        <begin position="54"/>
        <end position="63"/>
    </location>
</feature>
<evidence type="ECO:0000256" key="1">
    <source>
        <dbReference type="SAM" id="MobiDB-lite"/>
    </source>
</evidence>
<dbReference type="STRING" id="52838.A0A4S8IKG9"/>
<evidence type="ECO:0000259" key="2">
    <source>
        <dbReference type="Pfam" id="PF00462"/>
    </source>
</evidence>
<protein>
    <recommendedName>
        <fullName evidence="2">Glutaredoxin domain-containing protein</fullName>
    </recommendedName>
</protein>
<evidence type="ECO:0000313" key="4">
    <source>
        <dbReference type="Proteomes" id="UP000317650"/>
    </source>
</evidence>
<feature type="region of interest" description="Disordered" evidence="1">
    <location>
        <begin position="32"/>
        <end position="153"/>
    </location>
</feature>
<sequence length="392" mass="43941">MKGIRGRILKKLRSIPQVPYLKHQERVLHVHASAPSLPTPPDPSRVLRDLPVGSSVEAASNSDSSDDQLTPVSHLHDVVDVAELMRDLEEEEEEAACDEEESDHSSSRSSIGDKENSRPPPSSPPKESSPWRTNDEEDQHGQENETSYRRPDLDSVTLFDPELLAAFEKAVVEHMRSFEEAKSRARARIKEEEYDEHDGGGGGEPHGVEEPPSKVPRTDDDEDPLTEFEHRCPPGGRESVILYTTTLRGIRKTFEDCNGVRFLLDSLKVRFTERDVSMHLEFREELWRVLGYRAIPPSLFIRGRYVGGADEVLGLHEQGRLLALLRGAARDRSAGEEACRGCGGVRFVVCWECNGSRKIYHGEEEEEEEDDAGPAQCRHCNENGLVVCPICC</sequence>
<dbReference type="Pfam" id="PF23733">
    <property type="entry name" value="GRXCR1-2_C"/>
    <property type="match status" value="1"/>
</dbReference>
<feature type="compositionally biased region" description="Basic and acidic residues" evidence="1">
    <location>
        <begin position="74"/>
        <end position="87"/>
    </location>
</feature>
<accession>A0A4S8IKG9</accession>
<name>A0A4S8IKG9_MUSBA</name>
<feature type="compositionally biased region" description="Acidic residues" evidence="1">
    <location>
        <begin position="88"/>
        <end position="102"/>
    </location>
</feature>
<dbReference type="AlphaFoldDB" id="A0A4S8IKG9"/>
<feature type="region of interest" description="Disordered" evidence="1">
    <location>
        <begin position="184"/>
        <end position="231"/>
    </location>
</feature>
<organism evidence="3 4">
    <name type="scientific">Musa balbisiana</name>
    <name type="common">Banana</name>
    <dbReference type="NCBI Taxonomy" id="52838"/>
    <lineage>
        <taxon>Eukaryota</taxon>
        <taxon>Viridiplantae</taxon>
        <taxon>Streptophyta</taxon>
        <taxon>Embryophyta</taxon>
        <taxon>Tracheophyta</taxon>
        <taxon>Spermatophyta</taxon>
        <taxon>Magnoliopsida</taxon>
        <taxon>Liliopsida</taxon>
        <taxon>Zingiberales</taxon>
        <taxon>Musaceae</taxon>
        <taxon>Musa</taxon>
    </lineage>
</organism>
<dbReference type="PANTHER" id="PTHR45669">
    <property type="entry name" value="GLUTAREDOXIN DOMAIN-CONTAINING CYSTEINE-RICH PROTEIN CG12206-RELATED"/>
    <property type="match status" value="1"/>
</dbReference>